<feature type="transmembrane region" description="Helical" evidence="1">
    <location>
        <begin position="24"/>
        <end position="44"/>
    </location>
</feature>
<keyword evidence="1" id="KW-1133">Transmembrane helix</keyword>
<comment type="caution">
    <text evidence="3">The sequence shown here is derived from an EMBL/GenBank/DDBJ whole genome shotgun (WGS) entry which is preliminary data.</text>
</comment>
<dbReference type="Proteomes" id="UP000663881">
    <property type="component" value="Unassembled WGS sequence"/>
</dbReference>
<feature type="transmembrane region" description="Helical" evidence="1">
    <location>
        <begin position="361"/>
        <end position="383"/>
    </location>
</feature>
<dbReference type="Proteomes" id="UP000663891">
    <property type="component" value="Unassembled WGS sequence"/>
</dbReference>
<evidence type="ECO:0000256" key="1">
    <source>
        <dbReference type="SAM" id="Phobius"/>
    </source>
</evidence>
<dbReference type="AlphaFoldDB" id="A0A818T5Z1"/>
<name>A0A818T5Z1_9BILA</name>
<evidence type="ECO:0000313" key="2">
    <source>
        <dbReference type="EMBL" id="CAF0868070.1"/>
    </source>
</evidence>
<keyword evidence="1" id="KW-0812">Transmembrane</keyword>
<evidence type="ECO:0000313" key="4">
    <source>
        <dbReference type="Proteomes" id="UP000663881"/>
    </source>
</evidence>
<reference evidence="3" key="1">
    <citation type="submission" date="2021-02" db="EMBL/GenBank/DDBJ databases">
        <authorList>
            <person name="Nowell W R."/>
        </authorList>
    </citation>
    <scope>NUCLEOTIDE SEQUENCE</scope>
</reference>
<dbReference type="EMBL" id="CAJNON010000048">
    <property type="protein sequence ID" value="CAF0868070.1"/>
    <property type="molecule type" value="Genomic_DNA"/>
</dbReference>
<proteinExistence type="predicted"/>
<protein>
    <submittedName>
        <fullName evidence="3">Uncharacterized protein</fullName>
    </submittedName>
</protein>
<dbReference type="OrthoDB" id="9989107at2759"/>
<organism evidence="3 4">
    <name type="scientific">Adineta steineri</name>
    <dbReference type="NCBI Taxonomy" id="433720"/>
    <lineage>
        <taxon>Eukaryota</taxon>
        <taxon>Metazoa</taxon>
        <taxon>Spiralia</taxon>
        <taxon>Gnathifera</taxon>
        <taxon>Rotifera</taxon>
        <taxon>Eurotatoria</taxon>
        <taxon>Bdelloidea</taxon>
        <taxon>Adinetida</taxon>
        <taxon>Adinetidae</taxon>
        <taxon>Adineta</taxon>
    </lineage>
</organism>
<evidence type="ECO:0000313" key="3">
    <source>
        <dbReference type="EMBL" id="CAF3672840.1"/>
    </source>
</evidence>
<accession>A0A818T5Z1</accession>
<gene>
    <name evidence="3" type="ORF">OKA104_LOCUS10563</name>
    <name evidence="2" type="ORF">VCS650_LOCUS7567</name>
</gene>
<keyword evidence="1" id="KW-0472">Membrane</keyword>
<dbReference type="EMBL" id="CAJOAY010000471">
    <property type="protein sequence ID" value="CAF3672840.1"/>
    <property type="molecule type" value="Genomic_DNA"/>
</dbReference>
<sequence length="403" mass="46416">MFENPDKPNPSEEELRTQRTWTRVYIIALIIILTTVFLFTILAFQSNAITVKNPTLDIYRGLPKSADCPCSNSSIPYYTFVNFKPLFHDVCESDFIKSHGKWMSVLDDLRKNQTLHKRSLRTFQGMALFHFYSLQIMCDIVKKTIDHELALFLNSTFISVEMISSESFNKRINGTLSNLQNIIPINFNHLLQLIQDMYSRNGLVSSLTTNWYPIIFNETSGEKIYMQAHRYNLSSCSCATSPTCMEPMTLELHSGPKWVVPGMMIGCLPFETMLQSTAECIYDQNCLNNISQQLATESFLPLSASRTRFKPINTQKFQSIADELFIEDWRVNVSYDNYFNSCQPATCSYTLWKRFNISHSLSTLLTIYSGVCILLEIFIPLGFKFGQKYLCRRNGQIRPMVNS</sequence>